<dbReference type="Proteomes" id="UP001055167">
    <property type="component" value="Unassembled WGS sequence"/>
</dbReference>
<keyword evidence="3" id="KW-1185">Reference proteome</keyword>
<dbReference type="InterPro" id="IPR013786">
    <property type="entry name" value="AcylCoA_DH/ox_N"/>
</dbReference>
<gene>
    <name evidence="2" type="ORF">OPKNFCMD_0807</name>
</gene>
<reference evidence="2" key="1">
    <citation type="journal article" date="2021" name="Front. Microbiol.">
        <title>Comprehensive Comparative Genomics and Phenotyping of Methylobacterium Species.</title>
        <authorList>
            <person name="Alessa O."/>
            <person name="Ogura Y."/>
            <person name="Fujitani Y."/>
            <person name="Takami H."/>
            <person name="Hayashi T."/>
            <person name="Sahin N."/>
            <person name="Tani A."/>
        </authorList>
    </citation>
    <scope>NUCLEOTIDE SEQUENCE</scope>
    <source>
        <strain evidence="2">KCTC 52305</strain>
    </source>
</reference>
<feature type="domain" description="Acyl-CoA dehydrogenase/oxidase N-terminal" evidence="1">
    <location>
        <begin position="18"/>
        <end position="105"/>
    </location>
</feature>
<comment type="caution">
    <text evidence="2">The sequence shown here is derived from an EMBL/GenBank/DDBJ whole genome shotgun (WGS) entry which is preliminary data.</text>
</comment>
<sequence length="375" mass="39396">MLQTLSRPPGARAPSRADAMVEAVRKAALSDLAPVVREVDAGGLYPEAALRAFGAAGAYAAHLPAGGPAGAADLWGAIQASAAAGEHCLSTAFCMWCQDALAWYIACSDNGALRAALGQLVASGTLLGGTGLSNPMKTFFGIETIRLKGERVPGGYRVRGALPWVSNLGPSHCFGAVFARPEGRYAMAVIRCGAEGVALVEGGRFLALDGSGTYGVQLRDAFVPDEDLLADPIDAYLKRIRAGFVLMQTGMGIGLVRACIALMRDVAGSLGHVNRYLDVQPDDLAGRLGVLESEIEALSATPFDPGPAYWRRVIEARLATSELAVAAAHNAMLHCGARGYVASGEAQRRLREAYFVAIVTPAVKQLKKMLAEMDR</sequence>
<evidence type="ECO:0000259" key="1">
    <source>
        <dbReference type="Pfam" id="PF02771"/>
    </source>
</evidence>
<evidence type="ECO:0000313" key="3">
    <source>
        <dbReference type="Proteomes" id="UP001055167"/>
    </source>
</evidence>
<dbReference type="PANTHER" id="PTHR43884:SF12">
    <property type="entry name" value="ISOVALERYL-COA DEHYDROGENASE, MITOCHONDRIAL-RELATED"/>
    <property type="match status" value="1"/>
</dbReference>
<dbReference type="InterPro" id="IPR009100">
    <property type="entry name" value="AcylCoA_DH/oxidase_NM_dom_sf"/>
</dbReference>
<dbReference type="Gene3D" id="1.10.540.10">
    <property type="entry name" value="Acyl-CoA dehydrogenase/oxidase, N-terminal domain"/>
    <property type="match status" value="1"/>
</dbReference>
<reference evidence="2" key="2">
    <citation type="submission" date="2021-08" db="EMBL/GenBank/DDBJ databases">
        <authorList>
            <person name="Tani A."/>
            <person name="Ola A."/>
            <person name="Ogura Y."/>
            <person name="Katsura K."/>
            <person name="Hayashi T."/>
        </authorList>
    </citation>
    <scope>NUCLEOTIDE SEQUENCE</scope>
    <source>
        <strain evidence="2">KCTC 52305</strain>
    </source>
</reference>
<dbReference type="EMBL" id="BPQH01000002">
    <property type="protein sequence ID" value="GJD48091.1"/>
    <property type="molecule type" value="Genomic_DNA"/>
</dbReference>
<dbReference type="Gene3D" id="2.40.110.10">
    <property type="entry name" value="Butyryl-CoA Dehydrogenase, subunit A, domain 2"/>
    <property type="match status" value="1"/>
</dbReference>
<dbReference type="InterPro" id="IPR046373">
    <property type="entry name" value="Acyl-CoA_Oxase/DH_mid-dom_sf"/>
</dbReference>
<dbReference type="RefSeq" id="WP_128560542.1">
    <property type="nucleotide sequence ID" value="NZ_BPQH01000002.1"/>
</dbReference>
<dbReference type="SUPFAM" id="SSF47203">
    <property type="entry name" value="Acyl-CoA dehydrogenase C-terminal domain-like"/>
    <property type="match status" value="1"/>
</dbReference>
<dbReference type="SUPFAM" id="SSF56645">
    <property type="entry name" value="Acyl-CoA dehydrogenase NM domain-like"/>
    <property type="match status" value="1"/>
</dbReference>
<dbReference type="InterPro" id="IPR036250">
    <property type="entry name" value="AcylCo_DH-like_C"/>
</dbReference>
<evidence type="ECO:0000313" key="2">
    <source>
        <dbReference type="EMBL" id="GJD48091.1"/>
    </source>
</evidence>
<name>A0ABQ4QRZ1_9HYPH</name>
<dbReference type="PANTHER" id="PTHR43884">
    <property type="entry name" value="ACYL-COA DEHYDROGENASE"/>
    <property type="match status" value="1"/>
</dbReference>
<dbReference type="InterPro" id="IPR037069">
    <property type="entry name" value="AcylCoA_DH/ox_N_sf"/>
</dbReference>
<dbReference type="Pfam" id="PF02771">
    <property type="entry name" value="Acyl-CoA_dh_N"/>
    <property type="match status" value="1"/>
</dbReference>
<organism evidence="2 3">
    <name type="scientific">Methylobacterium crusticola</name>
    <dbReference type="NCBI Taxonomy" id="1697972"/>
    <lineage>
        <taxon>Bacteria</taxon>
        <taxon>Pseudomonadati</taxon>
        <taxon>Pseudomonadota</taxon>
        <taxon>Alphaproteobacteria</taxon>
        <taxon>Hyphomicrobiales</taxon>
        <taxon>Methylobacteriaceae</taxon>
        <taxon>Methylobacterium</taxon>
    </lineage>
</organism>
<proteinExistence type="predicted"/>
<accession>A0ABQ4QRZ1</accession>
<protein>
    <recommendedName>
        <fullName evidence="1">Acyl-CoA dehydrogenase/oxidase N-terminal domain-containing protein</fullName>
    </recommendedName>
</protein>